<dbReference type="GO" id="GO:0051225">
    <property type="term" value="P:spindle assembly"/>
    <property type="evidence" value="ECO:0007669"/>
    <property type="project" value="TreeGrafter"/>
</dbReference>
<accession>A0A158QGG9</accession>
<dbReference type="GO" id="GO:0031122">
    <property type="term" value="P:cytoplasmic microtubule organization"/>
    <property type="evidence" value="ECO:0007669"/>
    <property type="project" value="TreeGrafter"/>
</dbReference>
<dbReference type="InterPro" id="IPR040457">
    <property type="entry name" value="GCP_C"/>
</dbReference>
<dbReference type="GO" id="GO:0051321">
    <property type="term" value="P:meiotic cell cycle"/>
    <property type="evidence" value="ECO:0007669"/>
    <property type="project" value="TreeGrafter"/>
</dbReference>
<name>A0A158QGG9_RODNA</name>
<dbReference type="InterPro" id="IPR007259">
    <property type="entry name" value="GCP"/>
</dbReference>
<evidence type="ECO:0000256" key="2">
    <source>
        <dbReference type="ARBA" id="ARBA00010337"/>
    </source>
</evidence>
<dbReference type="GO" id="GO:0005874">
    <property type="term" value="C:microtubule"/>
    <property type="evidence" value="ECO:0007669"/>
    <property type="project" value="UniProtKB-KW"/>
</dbReference>
<keyword evidence="4" id="KW-0493">Microtubule</keyword>
<dbReference type="GO" id="GO:0043015">
    <property type="term" value="F:gamma-tubulin binding"/>
    <property type="evidence" value="ECO:0007669"/>
    <property type="project" value="InterPro"/>
</dbReference>
<dbReference type="WBParaSite" id="HNAJ_0000004801-mRNA-1">
    <property type="protein sequence ID" value="HNAJ_0000004801-mRNA-1"/>
    <property type="gene ID" value="HNAJ_0000004801"/>
</dbReference>
<proteinExistence type="inferred from homology"/>
<evidence type="ECO:0000256" key="1">
    <source>
        <dbReference type="ARBA" id="ARBA00004245"/>
    </source>
</evidence>
<dbReference type="Pfam" id="PF04130">
    <property type="entry name" value="GCP_C_terminal"/>
    <property type="match status" value="1"/>
</dbReference>
<dbReference type="PANTHER" id="PTHR19302">
    <property type="entry name" value="GAMMA TUBULIN COMPLEX PROTEIN"/>
    <property type="match status" value="1"/>
</dbReference>
<evidence type="ECO:0000259" key="6">
    <source>
        <dbReference type="Pfam" id="PF04130"/>
    </source>
</evidence>
<reference evidence="7" key="1">
    <citation type="submission" date="2016-04" db="UniProtKB">
        <authorList>
            <consortium name="WormBaseParasite"/>
        </authorList>
    </citation>
    <scope>IDENTIFICATION</scope>
</reference>
<sequence>LEAIRNTRLKQIEAIFNQTFDRSFDRMISTAYTHVSKHLLEILFQKYHLMDHLTACRKFLLLGQGDFIQRLIDLLQVELDEPACNIMRHRLNEFLETAIRDTNAQYEDSEILRRLNVEVLETAEGDSGWDVFSLGYTIDGPLTTIFPPECRLFYLKAFSFLWRLKRMEFMLSALWRDQLSLARKPYALADDLAPILHVVQLLGAEFRHFILQLQYYVNFEALECAWLDLAKVLQSANDLDEVIAAHQAFLESVVARCLLDQNSRDLRYHLRAIFDLIINFFQLNQDLQNLANDEEDVRAELQHEIDASAKTGNWGTCAGPECREVARRKMFVEATITPLTARIRVLASSYRSMVTEFMNKLQNHSDQNLRLLVQSLNFNAYYIDGFGDI</sequence>
<dbReference type="GO" id="GO:0000930">
    <property type="term" value="C:gamma-tubulin complex"/>
    <property type="evidence" value="ECO:0007669"/>
    <property type="project" value="TreeGrafter"/>
</dbReference>
<keyword evidence="3" id="KW-0963">Cytoplasm</keyword>
<evidence type="ECO:0000256" key="5">
    <source>
        <dbReference type="ARBA" id="ARBA00023212"/>
    </source>
</evidence>
<evidence type="ECO:0000256" key="3">
    <source>
        <dbReference type="ARBA" id="ARBA00022490"/>
    </source>
</evidence>
<dbReference type="GO" id="GO:0000278">
    <property type="term" value="P:mitotic cell cycle"/>
    <property type="evidence" value="ECO:0007669"/>
    <property type="project" value="TreeGrafter"/>
</dbReference>
<evidence type="ECO:0000256" key="4">
    <source>
        <dbReference type="ARBA" id="ARBA00022701"/>
    </source>
</evidence>
<dbReference type="STRING" id="102285.A0A158QGG9"/>
<dbReference type="GO" id="GO:0000922">
    <property type="term" value="C:spindle pole"/>
    <property type="evidence" value="ECO:0007669"/>
    <property type="project" value="InterPro"/>
</dbReference>
<keyword evidence="5" id="KW-0206">Cytoskeleton</keyword>
<evidence type="ECO:0000313" key="7">
    <source>
        <dbReference type="WBParaSite" id="HNAJ_0000004801-mRNA-1"/>
    </source>
</evidence>
<comment type="similarity">
    <text evidence="2">Belongs to the TUBGCP family.</text>
</comment>
<dbReference type="GO" id="GO:0051011">
    <property type="term" value="F:microtubule minus-end binding"/>
    <property type="evidence" value="ECO:0007669"/>
    <property type="project" value="TreeGrafter"/>
</dbReference>
<protein>
    <submittedName>
        <fullName evidence="7">Gamma-tubulin complex component</fullName>
    </submittedName>
</protein>
<dbReference type="InterPro" id="IPR042241">
    <property type="entry name" value="GCP_C_sf"/>
</dbReference>
<dbReference type="PANTHER" id="PTHR19302:SF14">
    <property type="entry name" value="GAMMA-TUBULIN COMPLEX COMPONENT 3"/>
    <property type="match status" value="1"/>
</dbReference>
<dbReference type="AlphaFoldDB" id="A0A158QGG9"/>
<dbReference type="GO" id="GO:0007020">
    <property type="term" value="P:microtubule nucleation"/>
    <property type="evidence" value="ECO:0007669"/>
    <property type="project" value="InterPro"/>
</dbReference>
<organism evidence="7">
    <name type="scientific">Rodentolepis nana</name>
    <name type="common">Dwarf tapeworm</name>
    <name type="synonym">Hymenolepis nana</name>
    <dbReference type="NCBI Taxonomy" id="102285"/>
    <lineage>
        <taxon>Eukaryota</taxon>
        <taxon>Metazoa</taxon>
        <taxon>Spiralia</taxon>
        <taxon>Lophotrochozoa</taxon>
        <taxon>Platyhelminthes</taxon>
        <taxon>Cestoda</taxon>
        <taxon>Eucestoda</taxon>
        <taxon>Cyclophyllidea</taxon>
        <taxon>Hymenolepididae</taxon>
        <taxon>Rodentolepis</taxon>
    </lineage>
</organism>
<feature type="domain" description="Gamma tubulin complex component C-terminal" evidence="6">
    <location>
        <begin position="49"/>
        <end position="382"/>
    </location>
</feature>
<dbReference type="Gene3D" id="1.20.120.1900">
    <property type="entry name" value="Gamma-tubulin complex, C-terminal domain"/>
    <property type="match status" value="1"/>
</dbReference>
<comment type="subcellular location">
    <subcellularLocation>
        <location evidence="1">Cytoplasm</location>
        <location evidence="1">Cytoskeleton</location>
    </subcellularLocation>
</comment>